<dbReference type="Proteomes" id="UP000823750">
    <property type="component" value="Unassembled WGS sequence"/>
</dbReference>
<dbReference type="Gene3D" id="2.70.98.10">
    <property type="match status" value="1"/>
</dbReference>
<protein>
    <submittedName>
        <fullName evidence="6">GH92 family glycosyl hydrolase</fullName>
        <ecNumber evidence="6">3.2.1.-</ecNumber>
    </submittedName>
</protein>
<evidence type="ECO:0000313" key="7">
    <source>
        <dbReference type="Proteomes" id="UP000823750"/>
    </source>
</evidence>
<evidence type="ECO:0000256" key="4">
    <source>
        <dbReference type="SAM" id="SignalP"/>
    </source>
</evidence>
<evidence type="ECO:0000256" key="1">
    <source>
        <dbReference type="ARBA" id="ARBA00001913"/>
    </source>
</evidence>
<proteinExistence type="predicted"/>
<dbReference type="Gene3D" id="1.20.1610.10">
    <property type="entry name" value="alpha-1,2-mannosidases domains"/>
    <property type="match status" value="1"/>
</dbReference>
<dbReference type="InterPro" id="IPR037524">
    <property type="entry name" value="PA14/GLEYA"/>
</dbReference>
<accession>A0A9D9J227</accession>
<sequence length="967" mass="107196">MKRIFLLTAAVALLCACSGRMEPSGYVDPMIGTGFHGHTYPGATVPFGMVQLSPDTRTEGWDACSGYHYDDDSIIGFSHTHLSGTGCADLLDVLVSPYSSDPEITVTPDGADSMVVLVPHPFRHSNEHASCGYYSVDFTSEGILAEMTASPRTGVHRYTFSGSHPRYILIDLNHATAGETVDMAYAEVLSATEVSGMRRTQGWVKDQYVYFNARFSEPFDNARVLSGGRQVLLTFAPEVKSVVMAVGLSSVSASNAMENSVTEVPSLDFDLTRGEAESLWRNALDGIVVKGGKKRDRINFYTAVYHTMLTPNTMNDVNRQYRRHDNTVSEVPEGRTYYSTLSLWDTFRAWHPLQTLADTAFVNDMIWSMLDMYDCDGELPVWPLYSGETGTMIGYHAVSVISDAYAKGIRGFDAGQALEAMMKSSDINKKGSDKYLEYGYVPSNLKRESVSLTLEYAYDDWAIANMAEKMGRTDVAEEYYSRASNYMNVFDGSTLFFRGRNTDGSWASPFEPFATGRDYTEATPWHYRFFVPHDVHGMEQMFGGRDRLVKALDDLFTVESDEMQLDLEDVTGLMGQYAHGNEPSHHMAYLYSFVGMPWKTQELTRSLLDEMYAPVPEGIIGNEDCGQMSAWYIFSALGFYPVCPGTGQFILTCPLFDEAVLTLSSGNVLKVTADNPGRNRYVSHVLLNGKPLNTPYVTYGQLMGGGELHFVLTRRPDLSLQPFSGDAPYSMTMEDFVSMPYTTAQVNLFVDSVDVNLDTATPWAEIRYTLDGTEPDMVSPLYRGPVRLRHSAVLKAKAFRDGAAPSRTLVLDAVKADFIRSSGVKNPESGVRYEFHDGKFSDVASMAASPVAGRGVMPAPSIASSPQEDHYGYVFSGYIDVPERGVWTFMTKSDDGSVLEINGQKVVDNDGSHAEVSATGRIALDKGLHPFRLLYFEDYEGQALSWGWMASGEEEFSDIPAERLFHK</sequence>
<dbReference type="InterPro" id="IPR005887">
    <property type="entry name" value="GH92_a_mannosidase_put"/>
</dbReference>
<comment type="cofactor">
    <cofactor evidence="1">
        <name>Ca(2+)</name>
        <dbReference type="ChEBI" id="CHEBI:29108"/>
    </cofactor>
</comment>
<dbReference type="PROSITE" id="PS51820">
    <property type="entry name" value="PA14"/>
    <property type="match status" value="1"/>
</dbReference>
<dbReference type="Gene3D" id="3.90.182.10">
    <property type="entry name" value="Toxin - Anthrax Protective Antigen,domain 1"/>
    <property type="match status" value="1"/>
</dbReference>
<dbReference type="Pfam" id="PF17678">
    <property type="entry name" value="Glyco_hydro_92N"/>
    <property type="match status" value="1"/>
</dbReference>
<name>A0A9D9J227_9BACT</name>
<keyword evidence="6" id="KW-0378">Hydrolase</keyword>
<gene>
    <name evidence="6" type="ORF">IAB78_04565</name>
</gene>
<dbReference type="Gene3D" id="1.20.1050.60">
    <property type="entry name" value="alpha-1,2-mannosidase"/>
    <property type="match status" value="1"/>
</dbReference>
<dbReference type="EMBL" id="JADILX010000076">
    <property type="protein sequence ID" value="MBO8485678.1"/>
    <property type="molecule type" value="Genomic_DNA"/>
</dbReference>
<dbReference type="InterPro" id="IPR012939">
    <property type="entry name" value="Glyco_hydro_92"/>
</dbReference>
<dbReference type="SUPFAM" id="SSF56988">
    <property type="entry name" value="Anthrax protective antigen"/>
    <property type="match status" value="1"/>
</dbReference>
<reference evidence="6" key="1">
    <citation type="submission" date="2020-10" db="EMBL/GenBank/DDBJ databases">
        <authorList>
            <person name="Gilroy R."/>
        </authorList>
    </citation>
    <scope>NUCLEOTIDE SEQUENCE</scope>
    <source>
        <strain evidence="6">B2-16538</strain>
    </source>
</reference>
<dbReference type="InterPro" id="IPR050883">
    <property type="entry name" value="PNGase"/>
</dbReference>
<dbReference type="Pfam" id="PF07691">
    <property type="entry name" value="PA14"/>
    <property type="match status" value="1"/>
</dbReference>
<evidence type="ECO:0000259" key="5">
    <source>
        <dbReference type="PROSITE" id="PS51820"/>
    </source>
</evidence>
<reference evidence="6" key="2">
    <citation type="journal article" date="2021" name="PeerJ">
        <title>Extensive microbial diversity within the chicken gut microbiome revealed by metagenomics and culture.</title>
        <authorList>
            <person name="Gilroy R."/>
            <person name="Ravi A."/>
            <person name="Getino M."/>
            <person name="Pursley I."/>
            <person name="Horton D.L."/>
            <person name="Alikhan N.F."/>
            <person name="Baker D."/>
            <person name="Gharbi K."/>
            <person name="Hall N."/>
            <person name="Watson M."/>
            <person name="Adriaenssens E.M."/>
            <person name="Foster-Nyarko E."/>
            <person name="Jarju S."/>
            <person name="Secka A."/>
            <person name="Antonio M."/>
            <person name="Oren A."/>
            <person name="Chaudhuri R.R."/>
            <person name="La Ragione R."/>
            <person name="Hildebrand F."/>
            <person name="Pallen M.J."/>
        </authorList>
    </citation>
    <scope>NUCLEOTIDE SEQUENCE</scope>
    <source>
        <strain evidence="6">B2-16538</strain>
    </source>
</reference>
<comment type="subunit">
    <text evidence="2">Monomer.</text>
</comment>
<dbReference type="SUPFAM" id="SSF48208">
    <property type="entry name" value="Six-hairpin glycosidases"/>
    <property type="match status" value="1"/>
</dbReference>
<dbReference type="GO" id="GO:0016798">
    <property type="term" value="F:hydrolase activity, acting on glycosyl bonds"/>
    <property type="evidence" value="ECO:0007669"/>
    <property type="project" value="UniProtKB-KW"/>
</dbReference>
<dbReference type="InterPro" id="IPR041371">
    <property type="entry name" value="GH92_N"/>
</dbReference>
<dbReference type="GO" id="GO:0030246">
    <property type="term" value="F:carbohydrate binding"/>
    <property type="evidence" value="ECO:0007669"/>
    <property type="project" value="InterPro"/>
</dbReference>
<keyword evidence="4" id="KW-0732">Signal</keyword>
<dbReference type="FunFam" id="3.30.2080.10:FF:000001">
    <property type="entry name" value="Alpha-1,2-mannosidase subfamily"/>
    <property type="match status" value="1"/>
</dbReference>
<dbReference type="InterPro" id="IPR059177">
    <property type="entry name" value="GH29D-like_dom"/>
</dbReference>
<dbReference type="Gene3D" id="3.30.2080.10">
    <property type="entry name" value="GH92 mannosidase domain"/>
    <property type="match status" value="1"/>
</dbReference>
<dbReference type="AlphaFoldDB" id="A0A9D9J227"/>
<dbReference type="InterPro" id="IPR011658">
    <property type="entry name" value="PA14_dom"/>
</dbReference>
<dbReference type="InterPro" id="IPR014718">
    <property type="entry name" value="GH-type_carb-bd"/>
</dbReference>
<feature type="chain" id="PRO_5039140523" evidence="4">
    <location>
        <begin position="22"/>
        <end position="967"/>
    </location>
</feature>
<evidence type="ECO:0000256" key="2">
    <source>
        <dbReference type="ARBA" id="ARBA00011245"/>
    </source>
</evidence>
<feature type="signal peptide" evidence="4">
    <location>
        <begin position="1"/>
        <end position="21"/>
    </location>
</feature>
<dbReference type="PANTHER" id="PTHR12143">
    <property type="entry name" value="PEPTIDE N-GLYCANASE PNGASE -RELATED"/>
    <property type="match status" value="1"/>
</dbReference>
<dbReference type="Pfam" id="PF13290">
    <property type="entry name" value="CHB_HEX_C_1"/>
    <property type="match status" value="1"/>
</dbReference>
<dbReference type="GO" id="GO:0006516">
    <property type="term" value="P:glycoprotein catabolic process"/>
    <property type="evidence" value="ECO:0007669"/>
    <property type="project" value="TreeGrafter"/>
</dbReference>
<evidence type="ECO:0000256" key="3">
    <source>
        <dbReference type="ARBA" id="ARBA00022837"/>
    </source>
</evidence>
<dbReference type="Pfam" id="PF07971">
    <property type="entry name" value="Glyco_hydro_92"/>
    <property type="match status" value="1"/>
</dbReference>
<dbReference type="PROSITE" id="PS51257">
    <property type="entry name" value="PROKAR_LIPOPROTEIN"/>
    <property type="match status" value="1"/>
</dbReference>
<dbReference type="NCBIfam" id="TIGR01180">
    <property type="entry name" value="aman2_put"/>
    <property type="match status" value="1"/>
</dbReference>
<feature type="domain" description="PA14" evidence="5">
    <location>
        <begin position="826"/>
        <end position="962"/>
    </location>
</feature>
<dbReference type="SMART" id="SM00758">
    <property type="entry name" value="PA14"/>
    <property type="match status" value="1"/>
</dbReference>
<dbReference type="GO" id="GO:0005975">
    <property type="term" value="P:carbohydrate metabolic process"/>
    <property type="evidence" value="ECO:0007669"/>
    <property type="project" value="InterPro"/>
</dbReference>
<dbReference type="PANTHER" id="PTHR12143:SF39">
    <property type="entry name" value="SECRETED PROTEIN"/>
    <property type="match status" value="1"/>
</dbReference>
<keyword evidence="3" id="KW-0106">Calcium</keyword>
<evidence type="ECO:0000313" key="6">
    <source>
        <dbReference type="EMBL" id="MBO8485678.1"/>
    </source>
</evidence>
<dbReference type="GO" id="GO:0000224">
    <property type="term" value="F:peptide-N4-(N-acetyl-beta-glucosaminyl)asparagine amidase activity"/>
    <property type="evidence" value="ECO:0007669"/>
    <property type="project" value="TreeGrafter"/>
</dbReference>
<dbReference type="EC" id="3.2.1.-" evidence="6"/>
<dbReference type="InterPro" id="IPR008928">
    <property type="entry name" value="6-hairpin_glycosidase_sf"/>
</dbReference>
<dbReference type="GO" id="GO:0005829">
    <property type="term" value="C:cytosol"/>
    <property type="evidence" value="ECO:0007669"/>
    <property type="project" value="TreeGrafter"/>
</dbReference>
<comment type="caution">
    <text evidence="6">The sequence shown here is derived from an EMBL/GenBank/DDBJ whole genome shotgun (WGS) entry which is preliminary data.</text>
</comment>
<organism evidence="6 7">
    <name type="scientific">Candidatus Cryptobacteroides excrementavium</name>
    <dbReference type="NCBI Taxonomy" id="2840759"/>
    <lineage>
        <taxon>Bacteria</taxon>
        <taxon>Pseudomonadati</taxon>
        <taxon>Bacteroidota</taxon>
        <taxon>Bacteroidia</taxon>
        <taxon>Bacteroidales</taxon>
        <taxon>Candidatus Cryptobacteroides</taxon>
    </lineage>
</organism>
<keyword evidence="6" id="KW-0326">Glycosidase</keyword>